<proteinExistence type="predicted"/>
<evidence type="ECO:0000313" key="2">
    <source>
        <dbReference type="Proteomes" id="UP000595512"/>
    </source>
</evidence>
<dbReference type="EMBL" id="CP066701">
    <property type="protein sequence ID" value="QQX25057.1"/>
    <property type="molecule type" value="Genomic_DNA"/>
</dbReference>
<organism evidence="1 2">
    <name type="scientific">Heyndrickxia sporothermodurans</name>
    <dbReference type="NCBI Taxonomy" id="46224"/>
    <lineage>
        <taxon>Bacteria</taxon>
        <taxon>Bacillati</taxon>
        <taxon>Bacillota</taxon>
        <taxon>Bacilli</taxon>
        <taxon>Bacillales</taxon>
        <taxon>Bacillaceae</taxon>
        <taxon>Heyndrickxia</taxon>
    </lineage>
</organism>
<dbReference type="RefSeq" id="WP_202299743.1">
    <property type="nucleotide sequence ID" value="NZ_CP066701.1"/>
</dbReference>
<dbReference type="Proteomes" id="UP000595512">
    <property type="component" value="Chromosome"/>
</dbReference>
<sequence length="282" mass="33137">MGDFLSFTIRMNEYYKDKAPQWTNDTHIEHDLMVGDDSDSSLSCDLLAHITNGKWKPNYFYNFESFYQINKSDNPLIGVDMAFTKNVRCFDNHLSQQYYNSKHNPYCFNLNVYKGINADKNYYKKYPFSTLMLIMAYYDIPLPKTQLGKEIILAVDSSFIGHYTTNDFFKQIHTDWLKLLGFDELVDILDQRSKSYFYGLIEEYGLNEKIHINENGYLKTNINFEAIQPYLDWKIGIPNEQFELLHTCKRGFIKDISQERLPDNLVSLAYTSKKSAAFTYNP</sequence>
<accession>A0AB37HFL5</accession>
<dbReference type="KEGG" id="hspo:JGZ69_20470"/>
<evidence type="ECO:0000313" key="1">
    <source>
        <dbReference type="EMBL" id="QQX25057.1"/>
    </source>
</evidence>
<dbReference type="AlphaFoldDB" id="A0AB37HFL5"/>
<gene>
    <name evidence="1" type="ORF">JGZ69_20470</name>
</gene>
<reference evidence="1 2" key="1">
    <citation type="submission" date="2020-12" db="EMBL/GenBank/DDBJ databases">
        <title>Taxonomic evaluation of the Bacillus sporothermodurans group of bacteria based on whole genome sequences.</title>
        <authorList>
            <person name="Fiedler G."/>
            <person name="Herbstmann A.-D."/>
            <person name="Doll E."/>
            <person name="Wenning M."/>
            <person name="Brinks E."/>
            <person name="Kabisch J."/>
            <person name="Breitenwieser F."/>
            <person name="Lappann M."/>
            <person name="Boehnlein C."/>
            <person name="Franz C."/>
        </authorList>
    </citation>
    <scope>NUCLEOTIDE SEQUENCE [LARGE SCALE GENOMIC DNA]</scope>
    <source>
        <strain evidence="1 2">DSM 10599</strain>
    </source>
</reference>
<protein>
    <submittedName>
        <fullName evidence="1">Uncharacterized protein</fullName>
    </submittedName>
</protein>
<name>A0AB37HFL5_9BACI</name>